<name>A0A7M2TGQ0_STRCW</name>
<evidence type="ECO:0000313" key="8">
    <source>
        <dbReference type="EMBL" id="QOV47384.1"/>
    </source>
</evidence>
<keyword evidence="5 6" id="KW-0472">Membrane</keyword>
<dbReference type="PANTHER" id="PTHR42852">
    <property type="entry name" value="THIOL:DISULFIDE INTERCHANGE PROTEIN DSBE"/>
    <property type="match status" value="1"/>
</dbReference>
<dbReference type="InterPro" id="IPR000866">
    <property type="entry name" value="AhpC/TSA"/>
</dbReference>
<dbReference type="KEGG" id="schf:IPT68_00300"/>
<keyword evidence="2" id="KW-1003">Cell membrane</keyword>
<dbReference type="SUPFAM" id="SSF52833">
    <property type="entry name" value="Thioredoxin-like"/>
    <property type="match status" value="1"/>
</dbReference>
<dbReference type="InterPro" id="IPR050553">
    <property type="entry name" value="Thioredoxin_ResA/DsbE_sf"/>
</dbReference>
<feature type="domain" description="Thioredoxin" evidence="7">
    <location>
        <begin position="251"/>
        <end position="414"/>
    </location>
</feature>
<dbReference type="GO" id="GO:0016491">
    <property type="term" value="F:oxidoreductase activity"/>
    <property type="evidence" value="ECO:0007669"/>
    <property type="project" value="InterPro"/>
</dbReference>
<dbReference type="GO" id="GO:0005886">
    <property type="term" value="C:plasma membrane"/>
    <property type="evidence" value="ECO:0007669"/>
    <property type="project" value="UniProtKB-SubCell"/>
</dbReference>
<feature type="transmembrane region" description="Helical" evidence="6">
    <location>
        <begin position="122"/>
        <end position="146"/>
    </location>
</feature>
<evidence type="ECO:0000313" key="9">
    <source>
        <dbReference type="Proteomes" id="UP000594008"/>
    </source>
</evidence>
<reference evidence="8 9" key="1">
    <citation type="submission" date="2020-10" db="EMBL/GenBank/DDBJ databases">
        <title>Streptomyces chromofuscus complate genome analysis.</title>
        <authorList>
            <person name="Anwar N."/>
        </authorList>
    </citation>
    <scope>NUCLEOTIDE SEQUENCE [LARGE SCALE GENOMIC DNA]</scope>
    <source>
        <strain evidence="8 9">DSM 40273</strain>
    </source>
</reference>
<dbReference type="InterPro" id="IPR013766">
    <property type="entry name" value="Thioredoxin_domain"/>
</dbReference>
<dbReference type="Proteomes" id="UP000594008">
    <property type="component" value="Chromosome"/>
</dbReference>
<evidence type="ECO:0000256" key="6">
    <source>
        <dbReference type="SAM" id="Phobius"/>
    </source>
</evidence>
<evidence type="ECO:0000256" key="2">
    <source>
        <dbReference type="ARBA" id="ARBA00022475"/>
    </source>
</evidence>
<dbReference type="CDD" id="cd03012">
    <property type="entry name" value="TlpA_like_DipZ_like"/>
    <property type="match status" value="1"/>
</dbReference>
<proteinExistence type="predicted"/>
<dbReference type="Pfam" id="PF00578">
    <property type="entry name" value="AhpC-TSA"/>
    <property type="match status" value="1"/>
</dbReference>
<feature type="transmembrane region" description="Helical" evidence="6">
    <location>
        <begin position="6"/>
        <end position="30"/>
    </location>
</feature>
<accession>A0A7M2TGQ0</accession>
<comment type="subcellular location">
    <subcellularLocation>
        <location evidence="1">Cell membrane</location>
        <topology evidence="1">Multi-pass membrane protein</topology>
    </subcellularLocation>
</comment>
<dbReference type="GO" id="GO:0017004">
    <property type="term" value="P:cytochrome complex assembly"/>
    <property type="evidence" value="ECO:0007669"/>
    <property type="project" value="InterPro"/>
</dbReference>
<evidence type="ECO:0000256" key="4">
    <source>
        <dbReference type="ARBA" id="ARBA00022989"/>
    </source>
</evidence>
<dbReference type="EMBL" id="CP063374">
    <property type="protein sequence ID" value="QOV47384.1"/>
    <property type="molecule type" value="Genomic_DNA"/>
</dbReference>
<feature type="transmembrane region" description="Helical" evidence="6">
    <location>
        <begin position="158"/>
        <end position="178"/>
    </location>
</feature>
<keyword evidence="9" id="KW-1185">Reference proteome</keyword>
<dbReference type="InterPro" id="IPR036249">
    <property type="entry name" value="Thioredoxin-like_sf"/>
</dbReference>
<dbReference type="Gene3D" id="2.60.120.260">
    <property type="entry name" value="Galactose-binding domain-like"/>
    <property type="match status" value="1"/>
</dbReference>
<dbReference type="AlphaFoldDB" id="A0A7M2TGQ0"/>
<keyword evidence="4 6" id="KW-1133">Transmembrane helix</keyword>
<evidence type="ECO:0000256" key="3">
    <source>
        <dbReference type="ARBA" id="ARBA00022692"/>
    </source>
</evidence>
<keyword evidence="3 6" id="KW-0812">Transmembrane</keyword>
<feature type="transmembrane region" description="Helical" evidence="6">
    <location>
        <begin position="50"/>
        <end position="74"/>
    </location>
</feature>
<gene>
    <name evidence="8" type="ORF">IPT68_00300</name>
</gene>
<evidence type="ECO:0000256" key="5">
    <source>
        <dbReference type="ARBA" id="ARBA00023136"/>
    </source>
</evidence>
<dbReference type="InterPro" id="IPR041017">
    <property type="entry name" value="Thioredoxin_10"/>
</dbReference>
<dbReference type="Pfam" id="PF02683">
    <property type="entry name" value="DsbD_TM"/>
    <property type="match status" value="1"/>
</dbReference>
<evidence type="ECO:0000256" key="1">
    <source>
        <dbReference type="ARBA" id="ARBA00004651"/>
    </source>
</evidence>
<sequence length="559" mass="59444">MLTLILIGLAGGFVTAISPCILPVLPLVFLSGSTSSAHGKAGPTHKNRPYAVMAGLIVSFTSITLFGTLLLGALPLPKDIIRWIGLLVLLVLGAAMMFPAMQDLIERPFARLGQRQVRSSSGFLLGLALGTVYVPCAGPVLAAITVAGATRQIGAETIALAVAFAVGTAIPLLGFALAGRRVAERVRAFRERQRRVRFVAGLTFVALAFALTFNLTEVLQRSVPDYTARINQALDGGGLADVLGVGGNQDLRRCAALPSSSLADCGPAPEISGIHQWLNTPEGAPLTPDSLAGKVVLVDFWAYSCINCHRAIEHVNAWHEKYASHGLVIIGVHSPEYAFEHELRNVRSGAERLGIKYPIALDNEFTTWNNFSNNAWPTEYLIDAQGRVRHVAVGEGGYADRESLIRELLSTARPGTQLPPATDVPDDTPTTRLTSEIGLGAGRTYALANGTLTRGVREYEYPETLGPDQFALRGSWNVGTESLTSGPQAGIKLAFFARDVHLNVGGTGTVTSTINGKTTSHRVSGAPNIYRLVSGSTPREGVVTVTLSPGLKAYSFTFG</sequence>
<dbReference type="Gene3D" id="3.40.30.10">
    <property type="entry name" value="Glutaredoxin"/>
    <property type="match status" value="1"/>
</dbReference>
<protein>
    <submittedName>
        <fullName evidence="8">Cytochrome c biogenesis protein DipZ</fullName>
    </submittedName>
</protein>
<dbReference type="PROSITE" id="PS51352">
    <property type="entry name" value="THIOREDOXIN_2"/>
    <property type="match status" value="1"/>
</dbReference>
<organism evidence="8 9">
    <name type="scientific">Streptomyces chromofuscus</name>
    <dbReference type="NCBI Taxonomy" id="42881"/>
    <lineage>
        <taxon>Bacteria</taxon>
        <taxon>Bacillati</taxon>
        <taxon>Actinomycetota</taxon>
        <taxon>Actinomycetes</taxon>
        <taxon>Kitasatosporales</taxon>
        <taxon>Streptomycetaceae</taxon>
        <taxon>Streptomyces</taxon>
    </lineage>
</organism>
<dbReference type="GO" id="GO:0016209">
    <property type="term" value="F:antioxidant activity"/>
    <property type="evidence" value="ECO:0007669"/>
    <property type="project" value="InterPro"/>
</dbReference>
<dbReference type="InterPro" id="IPR003834">
    <property type="entry name" value="Cyt_c_assmbl_TM_dom"/>
</dbReference>
<dbReference type="PANTHER" id="PTHR42852:SF13">
    <property type="entry name" value="PROTEIN DIPZ"/>
    <property type="match status" value="1"/>
</dbReference>
<feature type="transmembrane region" description="Helical" evidence="6">
    <location>
        <begin position="198"/>
        <end position="216"/>
    </location>
</feature>
<feature type="transmembrane region" description="Helical" evidence="6">
    <location>
        <begin position="80"/>
        <end position="101"/>
    </location>
</feature>
<dbReference type="Pfam" id="PF17991">
    <property type="entry name" value="Thioredoxin_10"/>
    <property type="match status" value="1"/>
</dbReference>
<evidence type="ECO:0000259" key="7">
    <source>
        <dbReference type="PROSITE" id="PS51352"/>
    </source>
</evidence>